<dbReference type="AlphaFoldDB" id="A0A3E0HR12"/>
<dbReference type="Pfam" id="PF12079">
    <property type="entry name" value="DUF3558"/>
    <property type="match status" value="1"/>
</dbReference>
<dbReference type="OrthoDB" id="3697076at2"/>
<gene>
    <name evidence="1" type="ORF">BCF44_105284</name>
</gene>
<protein>
    <submittedName>
        <fullName evidence="1">Uncharacterized protein DUF3558</fullName>
    </submittedName>
</protein>
<dbReference type="EMBL" id="QUNO01000005">
    <property type="protein sequence ID" value="REH48425.1"/>
    <property type="molecule type" value="Genomic_DNA"/>
</dbReference>
<name>A0A3E0HR12_9PSEU</name>
<proteinExistence type="predicted"/>
<reference evidence="1 2" key="1">
    <citation type="submission" date="2018-08" db="EMBL/GenBank/DDBJ databases">
        <title>Genomic Encyclopedia of Archaeal and Bacterial Type Strains, Phase II (KMG-II): from individual species to whole genera.</title>
        <authorList>
            <person name="Goeker M."/>
        </authorList>
    </citation>
    <scope>NUCLEOTIDE SEQUENCE [LARGE SCALE GENOMIC DNA]</scope>
    <source>
        <strain evidence="1 2">DSM 45791</strain>
    </source>
</reference>
<evidence type="ECO:0000313" key="2">
    <source>
        <dbReference type="Proteomes" id="UP000256269"/>
    </source>
</evidence>
<accession>A0A3E0HR12</accession>
<comment type="caution">
    <text evidence="1">The sequence shown here is derived from an EMBL/GenBank/DDBJ whole genome shotgun (WGS) entry which is preliminary data.</text>
</comment>
<keyword evidence="2" id="KW-1185">Reference proteome</keyword>
<sequence length="181" mass="18483">MACTLATLTAAACTSTGTGSPQPATSTTTSAASEVPKVVNSKTMKGIDACQLLTAQQLQTLGATGAPKKGSSPWGDADCTWSGDDVTINLAPDTTTGAGLAQTYKKKSSFNGFQPTTVSSYPAVQVNKQSLSCGLFLGVSDTQELSMTVFVEGQSNPDYHNPCAFAPKVAAAVLVNLPAAR</sequence>
<dbReference type="InterPro" id="IPR024520">
    <property type="entry name" value="DUF3558"/>
</dbReference>
<evidence type="ECO:0000313" key="1">
    <source>
        <dbReference type="EMBL" id="REH48425.1"/>
    </source>
</evidence>
<dbReference type="Proteomes" id="UP000256269">
    <property type="component" value="Unassembled WGS sequence"/>
</dbReference>
<organism evidence="1 2">
    <name type="scientific">Kutzneria buriramensis</name>
    <dbReference type="NCBI Taxonomy" id="1045776"/>
    <lineage>
        <taxon>Bacteria</taxon>
        <taxon>Bacillati</taxon>
        <taxon>Actinomycetota</taxon>
        <taxon>Actinomycetes</taxon>
        <taxon>Pseudonocardiales</taxon>
        <taxon>Pseudonocardiaceae</taxon>
        <taxon>Kutzneria</taxon>
    </lineage>
</organism>